<keyword evidence="3" id="KW-1185">Reference proteome</keyword>
<dbReference type="InterPro" id="IPR007165">
    <property type="entry name" value="Phage_holin_4_2"/>
</dbReference>
<organism evidence="2 3">
    <name type="scientific">Sphaerotilus montanus</name>
    <dbReference type="NCBI Taxonomy" id="522889"/>
    <lineage>
        <taxon>Bacteria</taxon>
        <taxon>Pseudomonadati</taxon>
        <taxon>Pseudomonadota</taxon>
        <taxon>Betaproteobacteria</taxon>
        <taxon>Burkholderiales</taxon>
        <taxon>Sphaerotilaceae</taxon>
        <taxon>Sphaerotilus</taxon>
    </lineage>
</organism>
<dbReference type="Proteomes" id="UP000518288">
    <property type="component" value="Unassembled WGS sequence"/>
</dbReference>
<protein>
    <submittedName>
        <fullName evidence="2">Putative membrane protein</fullName>
    </submittedName>
</protein>
<evidence type="ECO:0000256" key="1">
    <source>
        <dbReference type="SAM" id="Phobius"/>
    </source>
</evidence>
<name>A0A7Y9QYN8_9BURK</name>
<dbReference type="PANTHER" id="PTHR37309">
    <property type="entry name" value="SLR0284 PROTEIN"/>
    <property type="match status" value="1"/>
</dbReference>
<keyword evidence="1" id="KW-0812">Transmembrane</keyword>
<proteinExistence type="predicted"/>
<gene>
    <name evidence="2" type="ORF">BDD16_002272</name>
</gene>
<dbReference type="RefSeq" id="WP_246332526.1">
    <property type="nucleotide sequence ID" value="NZ_CAXYYM010000205.1"/>
</dbReference>
<feature type="transmembrane region" description="Helical" evidence="1">
    <location>
        <begin position="54"/>
        <end position="81"/>
    </location>
</feature>
<evidence type="ECO:0000313" key="2">
    <source>
        <dbReference type="EMBL" id="NYG33286.1"/>
    </source>
</evidence>
<evidence type="ECO:0000313" key="3">
    <source>
        <dbReference type="Proteomes" id="UP000518288"/>
    </source>
</evidence>
<keyword evidence="1" id="KW-0472">Membrane</keyword>
<keyword evidence="1" id="KW-1133">Transmembrane helix</keyword>
<dbReference type="AlphaFoldDB" id="A0A7Y9QYN8"/>
<sequence>MVKLLARWFLLAAALLLTAHFYPGIQVRGYGAALVAALILGLLNTVLRPVLVVLTLPVTIVTLGLFLFVVNAMVFYSAAWLLPGLQVAGFTAALVASLLYSICGIVIDAVLERVFDES</sequence>
<dbReference type="Pfam" id="PF04020">
    <property type="entry name" value="Phage_holin_4_2"/>
    <property type="match status" value="1"/>
</dbReference>
<feature type="transmembrane region" description="Helical" evidence="1">
    <location>
        <begin position="29"/>
        <end position="47"/>
    </location>
</feature>
<dbReference type="PANTHER" id="PTHR37309:SF1">
    <property type="entry name" value="SLR0284 PROTEIN"/>
    <property type="match status" value="1"/>
</dbReference>
<comment type="caution">
    <text evidence="2">The sequence shown here is derived from an EMBL/GenBank/DDBJ whole genome shotgun (WGS) entry which is preliminary data.</text>
</comment>
<dbReference type="EMBL" id="JACCFH010000001">
    <property type="protein sequence ID" value="NYG33286.1"/>
    <property type="molecule type" value="Genomic_DNA"/>
</dbReference>
<feature type="transmembrane region" description="Helical" evidence="1">
    <location>
        <begin position="87"/>
        <end position="111"/>
    </location>
</feature>
<accession>A0A7Y9QYN8</accession>
<reference evidence="2 3" key="1">
    <citation type="submission" date="2020-07" db="EMBL/GenBank/DDBJ databases">
        <title>Genomic Encyclopedia of Archaeal and Bacterial Type Strains, Phase II (KMG-II): from individual species to whole genera.</title>
        <authorList>
            <person name="Goeker M."/>
        </authorList>
    </citation>
    <scope>NUCLEOTIDE SEQUENCE [LARGE SCALE GENOMIC DNA]</scope>
    <source>
        <strain evidence="2 3">DSM 21226</strain>
    </source>
</reference>